<dbReference type="Proteomes" id="UP000284024">
    <property type="component" value="Unassembled WGS sequence"/>
</dbReference>
<evidence type="ECO:0000313" key="3">
    <source>
        <dbReference type="EMBL" id="RGN02346.1"/>
    </source>
</evidence>
<evidence type="ECO:0000313" key="24">
    <source>
        <dbReference type="Proteomes" id="UP000284220"/>
    </source>
</evidence>
<dbReference type="RefSeq" id="WP_022387991.1">
    <property type="nucleotide sequence ID" value="NZ_CABHNB010000013.1"/>
</dbReference>
<dbReference type="Proteomes" id="UP000095409">
    <property type="component" value="Unassembled WGS sequence"/>
</dbReference>
<evidence type="ECO:0000313" key="12">
    <source>
        <dbReference type="EMBL" id="RHK95841.1"/>
    </source>
</evidence>
<sequence length="308" mass="35951">MENGYENFVDTLRQSLLKETSYEEEMICYKKAEEYPPTSGDRLLLKNRQKEGVYEVCALYVRDLYDEFQNGWSMENIIQEIMKRLDTLARSECFEKSKNLDSYEKVKGDLFIRLMNVVKYRDELKNAIFRTVGDIALVLYARMGELDGCSTSIKIKKHMLQKWEQDEQSVFNEALLNTYFISPPRIYCWEKLLYNLDYEGENFMNLLFDMSLKKDAIGNCLSTSVRTNGAVAVFLPGVAQRLGKLIGGSFYMVFTSIHEVMIHSEDSADPRKLKEVLAETVEETTPEEDFLTYYVYHYNAETGQFSYY</sequence>
<protein>
    <submittedName>
        <fullName evidence="1">Uncharacterized protein</fullName>
    </submittedName>
</protein>
<evidence type="ECO:0000313" key="6">
    <source>
        <dbReference type="EMBL" id="RGR46246.1"/>
    </source>
</evidence>
<evidence type="ECO:0000313" key="22">
    <source>
        <dbReference type="Proteomes" id="UP000283585"/>
    </source>
</evidence>
<reference evidence="18 19" key="2">
    <citation type="submission" date="2018-08" db="EMBL/GenBank/DDBJ databases">
        <title>A genome reference for cultivated species of the human gut microbiota.</title>
        <authorList>
            <person name="Zou Y."/>
            <person name="Xue W."/>
            <person name="Luo G."/>
        </authorList>
    </citation>
    <scope>NUCLEOTIDE SEQUENCE [LARGE SCALE GENOMIC DNA]</scope>
    <source>
        <strain evidence="7 21">AF14-23</strain>
        <strain evidence="6 27">AF25-21</strain>
        <strain evidence="5 22">AF29-2BH</strain>
        <strain evidence="13 28">AF37-6AC</strain>
        <strain evidence="12 25">AF39-4</strain>
        <strain evidence="11 23">AM18-2AC</strain>
        <strain evidence="10 24">AM22-9LB</strain>
        <strain evidence="9 26">AM29-25AC</strain>
        <strain evidence="8 20">AM37-4AC</strain>
        <strain evidence="4 18">OM03-6</strain>
        <strain evidence="3 19">OM06-11AA</strain>
    </source>
</reference>
<dbReference type="Pfam" id="PF18941">
    <property type="entry name" value="DUF5688"/>
    <property type="match status" value="1"/>
</dbReference>
<evidence type="ECO:0000313" key="10">
    <source>
        <dbReference type="EMBL" id="RHG17969.1"/>
    </source>
</evidence>
<dbReference type="EMBL" id="QSJW01000010">
    <property type="protein sequence ID" value="RHE10439.1"/>
    <property type="molecule type" value="Genomic_DNA"/>
</dbReference>
<reference evidence="16 17" key="1">
    <citation type="submission" date="2015-09" db="EMBL/GenBank/DDBJ databases">
        <authorList>
            <consortium name="Pathogen Informatics"/>
        </authorList>
    </citation>
    <scope>NUCLEOTIDE SEQUENCE [LARGE SCALE GENOMIC DNA]</scope>
    <source>
        <strain evidence="1 16">2789STDY5608837</strain>
        <strain evidence="2 17">2789STDY5834921</strain>
    </source>
</reference>
<evidence type="ECO:0000313" key="25">
    <source>
        <dbReference type="Proteomes" id="UP000284267"/>
    </source>
</evidence>
<evidence type="ECO:0000313" key="26">
    <source>
        <dbReference type="Proteomes" id="UP000284644"/>
    </source>
</evidence>
<dbReference type="EMBL" id="CZBA01000003">
    <property type="protein sequence ID" value="CUP28554.1"/>
    <property type="molecule type" value="Genomic_DNA"/>
</dbReference>
<proteinExistence type="predicted"/>
<name>A0A174CQT2_9FIRM</name>
<dbReference type="Proteomes" id="UP000285897">
    <property type="component" value="Unassembled WGS sequence"/>
</dbReference>
<dbReference type="EMBL" id="QROS01000010">
    <property type="protein sequence ID" value="RHL45384.1"/>
    <property type="molecule type" value="Genomic_DNA"/>
</dbReference>
<evidence type="ECO:0000313" key="14">
    <source>
        <dbReference type="EMBL" id="RYT67198.1"/>
    </source>
</evidence>
<evidence type="ECO:0000313" key="9">
    <source>
        <dbReference type="EMBL" id="RHE10439.1"/>
    </source>
</evidence>
<dbReference type="EMBL" id="QRSS01000002">
    <property type="protein sequence ID" value="RGQ07264.1"/>
    <property type="molecule type" value="Genomic_DNA"/>
</dbReference>
<dbReference type="Proteomes" id="UP000409147">
    <property type="component" value="Unassembled WGS sequence"/>
</dbReference>
<evidence type="ECO:0000313" key="27">
    <source>
        <dbReference type="Proteomes" id="UP000285839"/>
    </source>
</evidence>
<reference evidence="15 30" key="4">
    <citation type="submission" date="2019-07" db="EMBL/GenBank/DDBJ databases">
        <authorList>
            <person name="Hibberd C M."/>
            <person name="Gehrig L. J."/>
            <person name="Chang H.-W."/>
            <person name="Venkatesh S."/>
        </authorList>
    </citation>
    <scope>NUCLEOTIDE SEQUENCE [LARGE SCALE GENOMIC DNA]</scope>
    <source>
        <strain evidence="15">Ruminococcus_obeum_SSTS_Bg7063</strain>
    </source>
</reference>
<dbReference type="EMBL" id="QRZI01000004">
    <property type="protein sequence ID" value="RGV64669.1"/>
    <property type="molecule type" value="Genomic_DNA"/>
</dbReference>
<dbReference type="EMBL" id="QSUB01000009">
    <property type="protein sequence ID" value="RGN02346.1"/>
    <property type="molecule type" value="Genomic_DNA"/>
</dbReference>
<dbReference type="Proteomes" id="UP000265808">
    <property type="component" value="Unassembled WGS sequence"/>
</dbReference>
<evidence type="ECO:0000313" key="5">
    <source>
        <dbReference type="EMBL" id="RGQ07264.1"/>
    </source>
</evidence>
<dbReference type="Proteomes" id="UP000283585">
    <property type="component" value="Unassembled WGS sequence"/>
</dbReference>
<dbReference type="Proteomes" id="UP000285839">
    <property type="component" value="Unassembled WGS sequence"/>
</dbReference>
<dbReference type="GeneID" id="79803543"/>
<evidence type="ECO:0000313" key="17">
    <source>
        <dbReference type="Proteomes" id="UP000095413"/>
    </source>
</evidence>
<evidence type="ECO:0000313" key="1">
    <source>
        <dbReference type="EMBL" id="CUO15523.1"/>
    </source>
</evidence>
<dbReference type="EMBL" id="QROE01000003">
    <property type="protein sequence ID" value="RHK95841.1"/>
    <property type="molecule type" value="Genomic_DNA"/>
</dbReference>
<dbReference type="Proteomes" id="UP000261105">
    <property type="component" value="Unassembled WGS sequence"/>
</dbReference>
<dbReference type="EMBL" id="RCXQ01000005">
    <property type="protein sequence ID" value="RYT67198.1"/>
    <property type="molecule type" value="Genomic_DNA"/>
</dbReference>
<evidence type="ECO:0000313" key="18">
    <source>
        <dbReference type="Proteomes" id="UP000261105"/>
    </source>
</evidence>
<organism evidence="1 16">
    <name type="scientific">Blautia obeum</name>
    <dbReference type="NCBI Taxonomy" id="40520"/>
    <lineage>
        <taxon>Bacteria</taxon>
        <taxon>Bacillati</taxon>
        <taxon>Bacillota</taxon>
        <taxon>Clostridia</taxon>
        <taxon>Lachnospirales</taxon>
        <taxon>Lachnospiraceae</taxon>
        <taxon>Blautia</taxon>
    </lineage>
</organism>
<evidence type="ECO:0000313" key="30">
    <source>
        <dbReference type="Proteomes" id="UP000409147"/>
    </source>
</evidence>
<dbReference type="Proteomes" id="UP000284267">
    <property type="component" value="Unassembled WGS sequence"/>
</dbReference>
<dbReference type="InterPro" id="IPR043743">
    <property type="entry name" value="DUF5688"/>
</dbReference>
<dbReference type="Proteomes" id="UP000265828">
    <property type="component" value="Unassembled WGS sequence"/>
</dbReference>
<evidence type="ECO:0000313" key="21">
    <source>
        <dbReference type="Proteomes" id="UP000265828"/>
    </source>
</evidence>
<dbReference type="EMBL" id="CABHNB010000013">
    <property type="protein sequence ID" value="VUW97322.1"/>
    <property type="molecule type" value="Genomic_DNA"/>
</dbReference>
<dbReference type="AlphaFoldDB" id="A0A174CQT2"/>
<dbReference type="EMBL" id="QSUZ01000010">
    <property type="protein sequence ID" value="RGN87422.1"/>
    <property type="molecule type" value="Genomic_DNA"/>
</dbReference>
<evidence type="ECO:0000313" key="13">
    <source>
        <dbReference type="EMBL" id="RHL45384.1"/>
    </source>
</evidence>
<dbReference type="EMBL" id="QSHL01000003">
    <property type="protein sequence ID" value="RHC08418.1"/>
    <property type="molecule type" value="Genomic_DNA"/>
</dbReference>
<evidence type="ECO:0000313" key="11">
    <source>
        <dbReference type="EMBL" id="RHH19323.1"/>
    </source>
</evidence>
<dbReference type="Proteomes" id="UP000261222">
    <property type="component" value="Unassembled WGS sequence"/>
</dbReference>
<evidence type="ECO:0000313" key="4">
    <source>
        <dbReference type="EMBL" id="RGN87422.1"/>
    </source>
</evidence>
<dbReference type="OrthoDB" id="1655031at2"/>
<evidence type="ECO:0000313" key="29">
    <source>
        <dbReference type="Proteomes" id="UP000293506"/>
    </source>
</evidence>
<dbReference type="Proteomes" id="UP000284644">
    <property type="component" value="Unassembled WGS sequence"/>
</dbReference>
<evidence type="ECO:0000313" key="2">
    <source>
        <dbReference type="EMBL" id="CUP28554.1"/>
    </source>
</evidence>
<evidence type="ECO:0000313" key="16">
    <source>
        <dbReference type="Proteomes" id="UP000095409"/>
    </source>
</evidence>
<evidence type="ECO:0000313" key="8">
    <source>
        <dbReference type="EMBL" id="RHC08418.1"/>
    </source>
</evidence>
<dbReference type="EMBL" id="QRUH01000015">
    <property type="protein sequence ID" value="RGR46246.1"/>
    <property type="molecule type" value="Genomic_DNA"/>
</dbReference>
<evidence type="ECO:0000313" key="7">
    <source>
        <dbReference type="EMBL" id="RGV64669.1"/>
    </source>
</evidence>
<evidence type="ECO:0000313" key="15">
    <source>
        <dbReference type="EMBL" id="VUW97322.1"/>
    </source>
</evidence>
<gene>
    <name evidence="13" type="ORF">DW021_13050</name>
    <name evidence="12" type="ORF">DW040_08500</name>
    <name evidence="11" type="ORF">DW222_06900</name>
    <name evidence="10" type="ORF">DW272_08105</name>
    <name evidence="9" type="ORF">DW767_14455</name>
    <name evidence="8" type="ORF">DW859_05915</name>
    <name evidence="7" type="ORF">DWW07_07495</name>
    <name evidence="6" type="ORF">DWY46_15920</name>
    <name evidence="5" type="ORF">DWZ12_02275</name>
    <name evidence="4" type="ORF">DXB38_09170</name>
    <name evidence="3" type="ORF">DXB81_16200</name>
    <name evidence="14" type="ORF">EAI82_07210</name>
    <name evidence="1" type="ORF">ERS852394_01584</name>
    <name evidence="2" type="ORF">ERS852533_00889</name>
    <name evidence="15" type="ORF">ROSSTS7063_00860</name>
</gene>
<evidence type="ECO:0000313" key="23">
    <source>
        <dbReference type="Proteomes" id="UP000284024"/>
    </source>
</evidence>
<dbReference type="EMBL" id="QRJH01000003">
    <property type="protein sequence ID" value="RHH19323.1"/>
    <property type="molecule type" value="Genomic_DNA"/>
</dbReference>
<reference evidence="14 29" key="3">
    <citation type="journal article" date="2019" name="Science, e1252229">
        <title>Invertible promoters mediate bacterial phase variation, antibiotic resistance, and host adaptation in the gut.</title>
        <authorList>
            <person name="Jiang X."/>
            <person name="Hall A.B."/>
            <person name="Arthur T.D."/>
            <person name="Plichta D.R."/>
            <person name="Covington C.T."/>
            <person name="Poyet M."/>
            <person name="Crothers J."/>
            <person name="Moses P.L."/>
            <person name="Tolonen A.C."/>
            <person name="Vlamakis H."/>
            <person name="Alm E.J."/>
            <person name="Xavier R.J."/>
        </authorList>
    </citation>
    <scope>NUCLEOTIDE SEQUENCE [LARGE SCALE GENOMIC DNA]</scope>
    <source>
        <strain evidence="29">af_0058</strain>
        <strain evidence="14">Af_0058</strain>
    </source>
</reference>
<evidence type="ECO:0000313" key="19">
    <source>
        <dbReference type="Proteomes" id="UP000261222"/>
    </source>
</evidence>
<dbReference type="EMBL" id="QRHZ01000003">
    <property type="protein sequence ID" value="RHG17969.1"/>
    <property type="molecule type" value="Genomic_DNA"/>
</dbReference>
<accession>A0A174CQT2</accession>
<dbReference type="Proteomes" id="UP000095413">
    <property type="component" value="Unassembled WGS sequence"/>
</dbReference>
<keyword evidence="30" id="KW-1185">Reference proteome</keyword>
<dbReference type="Proteomes" id="UP000284220">
    <property type="component" value="Unassembled WGS sequence"/>
</dbReference>
<evidence type="ECO:0000313" key="28">
    <source>
        <dbReference type="Proteomes" id="UP000285897"/>
    </source>
</evidence>
<dbReference type="Proteomes" id="UP000293506">
    <property type="component" value="Unassembled WGS sequence"/>
</dbReference>
<dbReference type="EMBL" id="CYZD01000006">
    <property type="protein sequence ID" value="CUO15523.1"/>
    <property type="molecule type" value="Genomic_DNA"/>
</dbReference>
<evidence type="ECO:0000313" key="20">
    <source>
        <dbReference type="Proteomes" id="UP000265808"/>
    </source>
</evidence>